<dbReference type="PANTHER" id="PTHR43135:SF3">
    <property type="entry name" value="ALPHA-D-RIBOSE 1-METHYLPHOSPHONATE 5-TRIPHOSPHATE DIPHOSPHATASE"/>
    <property type="match status" value="1"/>
</dbReference>
<dbReference type="Gene3D" id="3.40.50.10910">
    <property type="entry name" value="Amidohydrolase"/>
    <property type="match status" value="1"/>
</dbReference>
<dbReference type="Gene3D" id="2.30.40.10">
    <property type="entry name" value="Urease, subunit C, domain 1"/>
    <property type="match status" value="1"/>
</dbReference>
<feature type="domain" description="Amidohydrolase-related" evidence="1">
    <location>
        <begin position="56"/>
        <end position="377"/>
    </location>
</feature>
<dbReference type="EMBL" id="DVOS01000029">
    <property type="protein sequence ID" value="HIV22841.1"/>
    <property type="molecule type" value="Genomic_DNA"/>
</dbReference>
<reference evidence="2" key="1">
    <citation type="submission" date="2020-10" db="EMBL/GenBank/DDBJ databases">
        <authorList>
            <person name="Gilroy R."/>
        </authorList>
    </citation>
    <scope>NUCLEOTIDE SEQUENCE</scope>
    <source>
        <strain evidence="2">ChiBcec6-7307</strain>
    </source>
</reference>
<evidence type="ECO:0000259" key="1">
    <source>
        <dbReference type="Pfam" id="PF01979"/>
    </source>
</evidence>
<protein>
    <submittedName>
        <fullName evidence="2">Amidohydrolase family protein</fullName>
    </submittedName>
</protein>
<dbReference type="InterPro" id="IPR032466">
    <property type="entry name" value="Metal_Hydrolase"/>
</dbReference>
<dbReference type="InterPro" id="IPR006680">
    <property type="entry name" value="Amidohydro-rel"/>
</dbReference>
<name>A0A9D1T7V3_9FIRM</name>
<gene>
    <name evidence="2" type="ORF">IAC80_02755</name>
</gene>
<dbReference type="GO" id="GO:0016810">
    <property type="term" value="F:hydrolase activity, acting on carbon-nitrogen (but not peptide) bonds"/>
    <property type="evidence" value="ECO:0007669"/>
    <property type="project" value="InterPro"/>
</dbReference>
<dbReference type="InterPro" id="IPR051781">
    <property type="entry name" value="Metallo-dep_Hydrolase"/>
</dbReference>
<dbReference type="Gene3D" id="3.30.110.90">
    <property type="entry name" value="Amidohydrolase"/>
    <property type="match status" value="1"/>
</dbReference>
<dbReference type="Proteomes" id="UP000886889">
    <property type="component" value="Unassembled WGS sequence"/>
</dbReference>
<dbReference type="PANTHER" id="PTHR43135">
    <property type="entry name" value="ALPHA-D-RIBOSE 1-METHYLPHOSPHONATE 5-TRIPHOSPHATE DIPHOSPHATASE"/>
    <property type="match status" value="1"/>
</dbReference>
<reference evidence="2" key="2">
    <citation type="journal article" date="2021" name="PeerJ">
        <title>Extensive microbial diversity within the chicken gut microbiome revealed by metagenomics and culture.</title>
        <authorList>
            <person name="Gilroy R."/>
            <person name="Ravi A."/>
            <person name="Getino M."/>
            <person name="Pursley I."/>
            <person name="Horton D.L."/>
            <person name="Alikhan N.F."/>
            <person name="Baker D."/>
            <person name="Gharbi K."/>
            <person name="Hall N."/>
            <person name="Watson M."/>
            <person name="Adriaenssens E.M."/>
            <person name="Foster-Nyarko E."/>
            <person name="Jarju S."/>
            <person name="Secka A."/>
            <person name="Antonio M."/>
            <person name="Oren A."/>
            <person name="Chaudhuri R.R."/>
            <person name="La Ragione R."/>
            <person name="Hildebrand F."/>
            <person name="Pallen M.J."/>
        </authorList>
    </citation>
    <scope>NUCLEOTIDE SEQUENCE</scope>
    <source>
        <strain evidence="2">ChiBcec6-7307</strain>
    </source>
</reference>
<proteinExistence type="predicted"/>
<sequence length="425" mass="48595">MNRITVLQKGKLLTMDYGPELFEADLWLKGGRIWKITPPGEKEPEGAAVYDCRDCVIMPGLIDSHVHYDESYMGDFFLASGITSVRNMRGFKEHAGWRDEIKAGKRRGPWVYSSGPVYDGEDPTIPDNDNVILHTEEDVEAAIRYTKENGFLWMKTYPSIEPELYRYLLRCCRQENLPVCGHMTKKMDHRELADLGYICCEHTSSLPKDPETIRYLAENGMWFCPTQVVCETLPDYVWNGKKLSDLAHYEDLPLCVRERWEEENQVIGESYREQNVHPDFQTIIDRGLAFLRYSRRVMAGTDCPYPGIVPGFSLADELERLVYVFGLTPYEALCAATCNPAEHMGIVHQKGKLLPGMDSDLVILGGNPLEDIGNIRKVRRVFQGEKTWSCNELSQFVAANSKLKKEEIEFIPCKPEETQGEERTS</sequence>
<organism evidence="2 3">
    <name type="scientific">Candidatus Merdiplasma excrementigallinarum</name>
    <dbReference type="NCBI Taxonomy" id="2840864"/>
    <lineage>
        <taxon>Bacteria</taxon>
        <taxon>Bacillati</taxon>
        <taxon>Bacillota</taxon>
        <taxon>Clostridia</taxon>
        <taxon>Lachnospirales</taxon>
        <taxon>Lachnospiraceae</taxon>
        <taxon>Lachnospiraceae incertae sedis</taxon>
        <taxon>Candidatus Merdiplasma</taxon>
    </lineage>
</organism>
<evidence type="ECO:0000313" key="3">
    <source>
        <dbReference type="Proteomes" id="UP000886889"/>
    </source>
</evidence>
<dbReference type="SUPFAM" id="SSF51338">
    <property type="entry name" value="Composite domain of metallo-dependent hydrolases"/>
    <property type="match status" value="1"/>
</dbReference>
<accession>A0A9D1T7V3</accession>
<comment type="caution">
    <text evidence="2">The sequence shown here is derived from an EMBL/GenBank/DDBJ whole genome shotgun (WGS) entry which is preliminary data.</text>
</comment>
<evidence type="ECO:0000313" key="2">
    <source>
        <dbReference type="EMBL" id="HIV22841.1"/>
    </source>
</evidence>
<dbReference type="AlphaFoldDB" id="A0A9D1T7V3"/>
<dbReference type="Gene3D" id="1.20.58.520">
    <property type="entry name" value="Amidohydrolase"/>
    <property type="match status" value="1"/>
</dbReference>
<dbReference type="Pfam" id="PF01979">
    <property type="entry name" value="Amidohydro_1"/>
    <property type="match status" value="1"/>
</dbReference>
<dbReference type="InterPro" id="IPR011059">
    <property type="entry name" value="Metal-dep_hydrolase_composite"/>
</dbReference>
<dbReference type="SUPFAM" id="SSF51556">
    <property type="entry name" value="Metallo-dependent hydrolases"/>
    <property type="match status" value="1"/>
</dbReference>